<evidence type="ECO:0008006" key="3">
    <source>
        <dbReference type="Google" id="ProtNLM"/>
    </source>
</evidence>
<accession>A0A2Y9ALV1</accession>
<dbReference type="EMBL" id="UETB01000013">
    <property type="protein sequence ID" value="SSA45444.1"/>
    <property type="molecule type" value="Genomic_DNA"/>
</dbReference>
<protein>
    <recommendedName>
        <fullName evidence="3">Transcriptional regulator, AbiEi antitoxin, Type IV TA system</fullName>
    </recommendedName>
</protein>
<dbReference type="OrthoDB" id="5146042at2"/>
<keyword evidence="2" id="KW-1185">Reference proteome</keyword>
<sequence length="319" mass="36067">MTPDRRRINRMAGQNWFVLTRSQLEESGVSDTWIRSQVDHRIWRRAYPGVYITHAGHPTWDTRVVAALAYAGKGAALSHATAGDWWFKNDATRAQRVSNTVEISVPARRTVIAQRGLRIHRRRSVPAVWEGRIAVTTAAETAVDLACRAKKEDDVVGVLTRALRVAEPADIRAAVAGRSRVRRRELLLDILTDATAGMESPLERHYHRDVEVDHGLPVSELQVREQLAGSRIRADCRYRRWQVRIELDGKLAHPGGRTDKDTWRDNAALLASREVTLRYRWTHVVGTPCRTAQQVVDALRLGGWKGQPRRCGRPGCQVH</sequence>
<reference evidence="1 2" key="1">
    <citation type="submission" date="2016-10" db="EMBL/GenBank/DDBJ databases">
        <authorList>
            <person name="Cai Z."/>
        </authorList>
    </citation>
    <scope>NUCLEOTIDE SEQUENCE [LARGE SCALE GENOMIC DNA]</scope>
    <source>
        <strain evidence="1 2">CGMCC 1.10826</strain>
    </source>
</reference>
<gene>
    <name evidence="1" type="ORF">SAMN05216184_11345</name>
</gene>
<name>A0A2Y9ALV1_9MICO</name>
<evidence type="ECO:0000313" key="1">
    <source>
        <dbReference type="EMBL" id="SSA45444.1"/>
    </source>
</evidence>
<dbReference type="AlphaFoldDB" id="A0A2Y9ALV1"/>
<dbReference type="RefSeq" id="WP_110853335.1">
    <property type="nucleotide sequence ID" value="NZ_QKLZ01000013.1"/>
</dbReference>
<organism evidence="1 2">
    <name type="scientific">Georgenia satyanarayanai</name>
    <dbReference type="NCBI Taxonomy" id="860221"/>
    <lineage>
        <taxon>Bacteria</taxon>
        <taxon>Bacillati</taxon>
        <taxon>Actinomycetota</taxon>
        <taxon>Actinomycetes</taxon>
        <taxon>Micrococcales</taxon>
        <taxon>Bogoriellaceae</taxon>
        <taxon>Georgenia</taxon>
    </lineage>
</organism>
<dbReference type="Proteomes" id="UP000250222">
    <property type="component" value="Unassembled WGS sequence"/>
</dbReference>
<proteinExistence type="predicted"/>
<evidence type="ECO:0000313" key="2">
    <source>
        <dbReference type="Proteomes" id="UP000250222"/>
    </source>
</evidence>